<evidence type="ECO:0000259" key="5">
    <source>
        <dbReference type="PROSITE" id="PS50075"/>
    </source>
</evidence>
<dbReference type="Pfam" id="PF13193">
    <property type="entry name" value="AMP-binding_C"/>
    <property type="match status" value="1"/>
</dbReference>
<dbReference type="FunFam" id="3.40.50.12780:FF:000012">
    <property type="entry name" value="Non-ribosomal peptide synthetase"/>
    <property type="match status" value="1"/>
</dbReference>
<dbReference type="FunFam" id="3.30.300.30:FF:000010">
    <property type="entry name" value="Enterobactin synthetase component F"/>
    <property type="match status" value="1"/>
</dbReference>
<dbReference type="PANTHER" id="PTHR45527">
    <property type="entry name" value="NONRIBOSOMAL PEPTIDE SYNTHETASE"/>
    <property type="match status" value="1"/>
</dbReference>
<dbReference type="NCBIfam" id="TIGR01733">
    <property type="entry name" value="AA-adenyl-dom"/>
    <property type="match status" value="1"/>
</dbReference>
<dbReference type="GO" id="GO:0003824">
    <property type="term" value="F:catalytic activity"/>
    <property type="evidence" value="ECO:0007669"/>
    <property type="project" value="InterPro"/>
</dbReference>
<dbReference type="RefSeq" id="WP_239676113.1">
    <property type="nucleotide sequence ID" value="NZ_CP070499.1"/>
</dbReference>
<dbReference type="SUPFAM" id="SSF47336">
    <property type="entry name" value="ACP-like"/>
    <property type="match status" value="1"/>
</dbReference>
<dbReference type="PANTHER" id="PTHR45527:SF1">
    <property type="entry name" value="FATTY ACID SYNTHASE"/>
    <property type="match status" value="1"/>
</dbReference>
<evidence type="ECO:0000256" key="4">
    <source>
        <dbReference type="ARBA" id="ARBA00022553"/>
    </source>
</evidence>
<dbReference type="Gene3D" id="3.30.559.10">
    <property type="entry name" value="Chloramphenicol acetyltransferase-like domain"/>
    <property type="match status" value="1"/>
</dbReference>
<dbReference type="InterPro" id="IPR009081">
    <property type="entry name" value="PP-bd_ACP"/>
</dbReference>
<comment type="cofactor">
    <cofactor evidence="1">
        <name>pantetheine 4'-phosphate</name>
        <dbReference type="ChEBI" id="CHEBI:47942"/>
    </cofactor>
</comment>
<dbReference type="AlphaFoldDB" id="A0A895Y8E2"/>
<dbReference type="InterPro" id="IPR001242">
    <property type="entry name" value="Condensation_dom"/>
</dbReference>
<gene>
    <name evidence="6" type="ORF">JQS43_21010</name>
</gene>
<sequence length="1074" mass="119163">MRQENIEDIYELSQVQEGMLFHSLFSPGSGIYVEQVTLTLEGTLNVDAFCRSWQTIVDRHPILRTTFHWEGVDRALQVVHREVSFGIEILDWRDANPEEQQRRHEELTHRDRMAGFEYDRVPLMRGRLVQFSDQRWQYYWSFSHLLMDGWSFGLVFAELAEIYTAYATGAEPSLAPAQPYRNYLTWWHEQNRSETEQYWREYLAGYQVPDAWEVGTAPSAELSPDEPTHVFLPTPELGELMPELGEFARENGLTLNTVMQGAWMVLLSRYLGRDDVMVGSTGTQRPASLAGAEQIMGPMLATMPVRAKVDDGADLITWLQELQTGMAQSREHADISLPDLRRLADLPGDRPLFEFDLAFENVPVPDLRLADVLITESTYDGRPHFPVTMLVMPGDATPEPRLVYDQTRFTRAAMQRLVEQFTATLVNMARYPELRLGEIDIMPPEQWQLVIDDWNITEPQPAATTLPEVFAAQVAAAPTAVAVVEGKKSVTYTELAHRAYQLAHQLRELGVGRGDRVGLCLQRSADLVVGVLGVLAAGAAYVPLDLGHPPERMRYILGDAGAVALVTHSGAAGQAPTVAGPVVDLDRDAQALAAQPTEAPEFALGPDDLAYLLYTSGTTGRPKGVIVSHGNVTRLLTSVEQRLPLGPDDVVAMCHSYGFDVSVFEMWAALAYGGRLVTVPFEVVRNPDELLDTLAAAKVTVLAQTPSAFRPLIAAAVGAERDDLALKYVVLAGEYLDVGLLDPWFAHYGDEHPWLVNMYGPTESTVYATYHRIRADESAGAVRSNIGRPLPDLRTYLLDARMMPVPPGMTGELFISGPGVAQGYHNQPELTYQHFSYDTYAGEPGHRMYRTGDLARWTDEGELEFLGRADRQVKIRGFRVELGEIESVLREHPHVADAVVQLLEVAGDRRLVAYLVAADGHQPSEPELREWSRGTLPDYMLPSRIMLLDSYPVTANGKIDHAALPGLDGVRPELAGEYIAPRTATEEAVAAVWRELLSIDKVGCQDDFFALGGHSLLATRVVFKLRAEHGVEVPVRTLFERPTLAGLAAAIDDGTTGAAADRRIVRQPRVAQRL</sequence>
<dbReference type="InterPro" id="IPR020459">
    <property type="entry name" value="AMP-binding"/>
</dbReference>
<keyword evidence="7" id="KW-1185">Reference proteome</keyword>
<evidence type="ECO:0000256" key="3">
    <source>
        <dbReference type="ARBA" id="ARBA00022450"/>
    </source>
</evidence>
<dbReference type="InterPro" id="IPR020806">
    <property type="entry name" value="PKS_PP-bd"/>
</dbReference>
<dbReference type="FunFam" id="1.10.1200.10:FF:000005">
    <property type="entry name" value="Nonribosomal peptide synthetase 1"/>
    <property type="match status" value="1"/>
</dbReference>
<dbReference type="InterPro" id="IPR045851">
    <property type="entry name" value="AMP-bd_C_sf"/>
</dbReference>
<keyword evidence="4" id="KW-0597">Phosphoprotein</keyword>
<dbReference type="GO" id="GO:0005737">
    <property type="term" value="C:cytoplasm"/>
    <property type="evidence" value="ECO:0007669"/>
    <property type="project" value="TreeGrafter"/>
</dbReference>
<organism evidence="6 7">
    <name type="scientific">Natronosporangium hydrolyticum</name>
    <dbReference type="NCBI Taxonomy" id="2811111"/>
    <lineage>
        <taxon>Bacteria</taxon>
        <taxon>Bacillati</taxon>
        <taxon>Actinomycetota</taxon>
        <taxon>Actinomycetes</taxon>
        <taxon>Micromonosporales</taxon>
        <taxon>Micromonosporaceae</taxon>
        <taxon>Natronosporangium</taxon>
    </lineage>
</organism>
<dbReference type="Gene3D" id="3.40.50.12780">
    <property type="entry name" value="N-terminal domain of ligase-like"/>
    <property type="match status" value="1"/>
</dbReference>
<reference evidence="6" key="1">
    <citation type="submission" date="2021-02" db="EMBL/GenBank/DDBJ databases">
        <title>Natrosporangium hydrolyticum gen. nov., sp. nov, a haloalkaliphilic actinobacterium from a soda solonchak soil.</title>
        <authorList>
            <person name="Sorokin D.Y."/>
            <person name="Khijniak T.V."/>
            <person name="Zakharycheva A.P."/>
            <person name="Boueva O.V."/>
            <person name="Ariskina E.V."/>
            <person name="Hahnke R.L."/>
            <person name="Bunk B."/>
            <person name="Sproer C."/>
            <person name="Schumann P."/>
            <person name="Evtushenko L.I."/>
            <person name="Kublanov I.V."/>
        </authorList>
    </citation>
    <scope>NUCLEOTIDE SEQUENCE</scope>
    <source>
        <strain evidence="6">DSM 106523</strain>
    </source>
</reference>
<dbReference type="Proteomes" id="UP000662857">
    <property type="component" value="Chromosome"/>
</dbReference>
<dbReference type="EMBL" id="CP070499">
    <property type="protein sequence ID" value="QSB13994.1"/>
    <property type="molecule type" value="Genomic_DNA"/>
</dbReference>
<name>A0A895Y8E2_9ACTN</name>
<dbReference type="InterPro" id="IPR029058">
    <property type="entry name" value="AB_hydrolase_fold"/>
</dbReference>
<dbReference type="InterPro" id="IPR020845">
    <property type="entry name" value="AMP-binding_CS"/>
</dbReference>
<dbReference type="Pfam" id="PF00550">
    <property type="entry name" value="PP-binding"/>
    <property type="match status" value="1"/>
</dbReference>
<dbReference type="InterPro" id="IPR000873">
    <property type="entry name" value="AMP-dep_synth/lig_dom"/>
</dbReference>
<dbReference type="CDD" id="cd17643">
    <property type="entry name" value="A_NRPS_Cytc1-like"/>
    <property type="match status" value="1"/>
</dbReference>
<dbReference type="Pfam" id="PF00668">
    <property type="entry name" value="Condensation"/>
    <property type="match status" value="1"/>
</dbReference>
<evidence type="ECO:0000256" key="2">
    <source>
        <dbReference type="ARBA" id="ARBA00006432"/>
    </source>
</evidence>
<dbReference type="KEGG" id="nhy:JQS43_21010"/>
<dbReference type="Gene3D" id="3.30.300.30">
    <property type="match status" value="1"/>
</dbReference>
<dbReference type="PROSITE" id="PS00012">
    <property type="entry name" value="PHOSPHOPANTETHEINE"/>
    <property type="match status" value="1"/>
</dbReference>
<dbReference type="SUPFAM" id="SSF52777">
    <property type="entry name" value="CoA-dependent acyltransferases"/>
    <property type="match status" value="2"/>
</dbReference>
<dbReference type="GO" id="GO:0031177">
    <property type="term" value="F:phosphopantetheine binding"/>
    <property type="evidence" value="ECO:0007669"/>
    <property type="project" value="InterPro"/>
</dbReference>
<evidence type="ECO:0000313" key="7">
    <source>
        <dbReference type="Proteomes" id="UP000662857"/>
    </source>
</evidence>
<dbReference type="Pfam" id="PF00501">
    <property type="entry name" value="AMP-binding"/>
    <property type="match status" value="1"/>
</dbReference>
<comment type="similarity">
    <text evidence="2">Belongs to the ATP-dependent AMP-binding enzyme family.</text>
</comment>
<dbReference type="PRINTS" id="PR00154">
    <property type="entry name" value="AMPBINDING"/>
</dbReference>
<dbReference type="SUPFAM" id="SSF56801">
    <property type="entry name" value="Acetyl-CoA synthetase-like"/>
    <property type="match status" value="1"/>
</dbReference>
<dbReference type="Gene3D" id="3.30.559.30">
    <property type="entry name" value="Nonribosomal peptide synthetase, condensation domain"/>
    <property type="match status" value="1"/>
</dbReference>
<dbReference type="PROSITE" id="PS50075">
    <property type="entry name" value="CARRIER"/>
    <property type="match status" value="1"/>
</dbReference>
<dbReference type="FunFam" id="3.40.50.980:FF:000001">
    <property type="entry name" value="Non-ribosomal peptide synthetase"/>
    <property type="match status" value="1"/>
</dbReference>
<dbReference type="InterPro" id="IPR036736">
    <property type="entry name" value="ACP-like_sf"/>
</dbReference>
<dbReference type="InterPro" id="IPR010071">
    <property type="entry name" value="AA_adenyl_dom"/>
</dbReference>
<dbReference type="GO" id="GO:0043041">
    <property type="term" value="P:amino acid activation for nonribosomal peptide biosynthetic process"/>
    <property type="evidence" value="ECO:0007669"/>
    <property type="project" value="TreeGrafter"/>
</dbReference>
<dbReference type="GO" id="GO:0008610">
    <property type="term" value="P:lipid biosynthetic process"/>
    <property type="evidence" value="ECO:0007669"/>
    <property type="project" value="UniProtKB-ARBA"/>
</dbReference>
<proteinExistence type="inferred from homology"/>
<keyword evidence="3" id="KW-0596">Phosphopantetheine</keyword>
<dbReference type="InterPro" id="IPR023213">
    <property type="entry name" value="CAT-like_dom_sf"/>
</dbReference>
<dbReference type="GO" id="GO:0044550">
    <property type="term" value="P:secondary metabolite biosynthetic process"/>
    <property type="evidence" value="ECO:0007669"/>
    <property type="project" value="UniProtKB-ARBA"/>
</dbReference>
<accession>A0A895Y8E2</accession>
<dbReference type="Gene3D" id="3.40.50.1820">
    <property type="entry name" value="alpha/beta hydrolase"/>
    <property type="match status" value="1"/>
</dbReference>
<dbReference type="SMART" id="SM00823">
    <property type="entry name" value="PKS_PP"/>
    <property type="match status" value="1"/>
</dbReference>
<evidence type="ECO:0000256" key="1">
    <source>
        <dbReference type="ARBA" id="ARBA00001957"/>
    </source>
</evidence>
<evidence type="ECO:0000313" key="6">
    <source>
        <dbReference type="EMBL" id="QSB13994.1"/>
    </source>
</evidence>
<protein>
    <submittedName>
        <fullName evidence="6">Amino acid adenylation domain-containing protein</fullName>
    </submittedName>
</protein>
<dbReference type="InterPro" id="IPR042099">
    <property type="entry name" value="ANL_N_sf"/>
</dbReference>
<dbReference type="InterPro" id="IPR025110">
    <property type="entry name" value="AMP-bd_C"/>
</dbReference>
<feature type="domain" description="Carrier" evidence="5">
    <location>
        <begin position="980"/>
        <end position="1055"/>
    </location>
</feature>
<dbReference type="PROSITE" id="PS00455">
    <property type="entry name" value="AMP_BINDING"/>
    <property type="match status" value="1"/>
</dbReference>
<dbReference type="InterPro" id="IPR006162">
    <property type="entry name" value="Ppantetheine_attach_site"/>
</dbReference>